<dbReference type="OrthoDB" id="2972945at2"/>
<dbReference type="EMBL" id="WEID01000005">
    <property type="protein sequence ID" value="KAB8139249.1"/>
    <property type="molecule type" value="Genomic_DNA"/>
</dbReference>
<dbReference type="RefSeq" id="WP_153400926.1">
    <property type="nucleotide sequence ID" value="NZ_ML762424.1"/>
</dbReference>
<organism evidence="2 3">
    <name type="scientific">Gracilibacillus oryzae</name>
    <dbReference type="NCBI Taxonomy" id="1672701"/>
    <lineage>
        <taxon>Bacteria</taxon>
        <taxon>Bacillati</taxon>
        <taxon>Bacillota</taxon>
        <taxon>Bacilli</taxon>
        <taxon>Bacillales</taxon>
        <taxon>Bacillaceae</taxon>
        <taxon>Gracilibacillus</taxon>
    </lineage>
</organism>
<keyword evidence="1" id="KW-0472">Membrane</keyword>
<evidence type="ECO:0000256" key="1">
    <source>
        <dbReference type="SAM" id="Phobius"/>
    </source>
</evidence>
<keyword evidence="1" id="KW-1133">Transmembrane helix</keyword>
<comment type="caution">
    <text evidence="2">The sequence shown here is derived from an EMBL/GenBank/DDBJ whole genome shotgun (WGS) entry which is preliminary data.</text>
</comment>
<feature type="transmembrane region" description="Helical" evidence="1">
    <location>
        <begin position="75"/>
        <end position="97"/>
    </location>
</feature>
<evidence type="ECO:0000313" key="3">
    <source>
        <dbReference type="Proteomes" id="UP000480246"/>
    </source>
</evidence>
<accession>A0A7C8GWZ9</accession>
<name>A0A7C8GWZ9_9BACI</name>
<reference evidence="2 3" key="1">
    <citation type="submission" date="2019-10" db="EMBL/GenBank/DDBJ databases">
        <title>Gracilibacillus sp. nov. isolated from rice seeds.</title>
        <authorList>
            <person name="He S."/>
        </authorList>
    </citation>
    <scope>NUCLEOTIDE SEQUENCE [LARGE SCALE GENOMIC DNA]</scope>
    <source>
        <strain evidence="2 3">TD8</strain>
    </source>
</reference>
<evidence type="ECO:0008006" key="4">
    <source>
        <dbReference type="Google" id="ProtNLM"/>
    </source>
</evidence>
<dbReference type="AlphaFoldDB" id="A0A7C8GWZ9"/>
<evidence type="ECO:0000313" key="2">
    <source>
        <dbReference type="EMBL" id="KAB8139249.1"/>
    </source>
</evidence>
<gene>
    <name evidence="2" type="ORF">F9U64_01095</name>
</gene>
<sequence length="99" mass="11437">MSNQTDEGMENMPIWQDHERRITTLENTFASFSHEMKEVKTTVQKSNDEQKKLLNTLIDHHLNTNKTKLSNLWKVIINITGAGGLLTVIIYALFQFFGQ</sequence>
<protein>
    <recommendedName>
        <fullName evidence="4">Haemolysin XhlA</fullName>
    </recommendedName>
</protein>
<dbReference type="Proteomes" id="UP000480246">
    <property type="component" value="Unassembled WGS sequence"/>
</dbReference>
<keyword evidence="3" id="KW-1185">Reference proteome</keyword>
<proteinExistence type="predicted"/>
<keyword evidence="1" id="KW-0812">Transmembrane</keyword>